<dbReference type="Pfam" id="PF00067">
    <property type="entry name" value="p450"/>
    <property type="match status" value="1"/>
</dbReference>
<name>K5WH60_PHACS</name>
<dbReference type="CDD" id="cd11061">
    <property type="entry name" value="CYP67-like"/>
    <property type="match status" value="1"/>
</dbReference>
<keyword evidence="7" id="KW-0503">Monooxygenase</keyword>
<proteinExistence type="inferred from homology"/>
<evidence type="ECO:0000256" key="2">
    <source>
        <dbReference type="ARBA" id="ARBA00005179"/>
    </source>
</evidence>
<reference evidence="9 10" key="1">
    <citation type="journal article" date="2012" name="BMC Genomics">
        <title>Comparative genomics of the white-rot fungi, Phanerochaete carnosa and P. chrysosporium, to elucidate the genetic basis of the distinct wood types they colonize.</title>
        <authorList>
            <person name="Suzuki H."/>
            <person name="MacDonald J."/>
            <person name="Syed K."/>
            <person name="Salamov A."/>
            <person name="Hori C."/>
            <person name="Aerts A."/>
            <person name="Henrissat B."/>
            <person name="Wiebenga A."/>
            <person name="vanKuyk P.A."/>
            <person name="Barry K."/>
            <person name="Lindquist E."/>
            <person name="LaButti K."/>
            <person name="Lapidus A."/>
            <person name="Lucas S."/>
            <person name="Coutinho P."/>
            <person name="Gong Y."/>
            <person name="Samejima M."/>
            <person name="Mahadevan R."/>
            <person name="Abou-Zaid M."/>
            <person name="de Vries R.P."/>
            <person name="Igarashi K."/>
            <person name="Yadav J.S."/>
            <person name="Grigoriev I.V."/>
            <person name="Master E.R."/>
        </authorList>
    </citation>
    <scope>NUCLEOTIDE SEQUENCE [LARGE SCALE GENOMIC DNA]</scope>
    <source>
        <strain evidence="9 10">HHB-10118-sp</strain>
    </source>
</reference>
<dbReference type="InterPro" id="IPR002401">
    <property type="entry name" value="Cyt_P450_E_grp-I"/>
</dbReference>
<keyword evidence="10" id="KW-1185">Reference proteome</keyword>
<keyword evidence="8" id="KW-0349">Heme</keyword>
<keyword evidence="6 8" id="KW-0408">Iron</keyword>
<comment type="pathway">
    <text evidence="2">Secondary metabolite biosynthesis.</text>
</comment>
<dbReference type="RefSeq" id="XP_007401624.1">
    <property type="nucleotide sequence ID" value="XM_007401562.1"/>
</dbReference>
<evidence type="ECO:0000256" key="6">
    <source>
        <dbReference type="ARBA" id="ARBA00023004"/>
    </source>
</evidence>
<feature type="binding site" description="axial binding residue" evidence="8">
    <location>
        <position position="462"/>
    </location>
    <ligand>
        <name>heme</name>
        <dbReference type="ChEBI" id="CHEBI:30413"/>
    </ligand>
    <ligandPart>
        <name>Fe</name>
        <dbReference type="ChEBI" id="CHEBI:18248"/>
    </ligandPart>
</feature>
<dbReference type="GO" id="GO:0004497">
    <property type="term" value="F:monooxygenase activity"/>
    <property type="evidence" value="ECO:0007669"/>
    <property type="project" value="UniProtKB-KW"/>
</dbReference>
<evidence type="ECO:0000256" key="5">
    <source>
        <dbReference type="ARBA" id="ARBA00023002"/>
    </source>
</evidence>
<dbReference type="OrthoDB" id="6692864at2759"/>
<evidence type="ECO:0008006" key="11">
    <source>
        <dbReference type="Google" id="ProtNLM"/>
    </source>
</evidence>
<evidence type="ECO:0000256" key="1">
    <source>
        <dbReference type="ARBA" id="ARBA00001971"/>
    </source>
</evidence>
<dbReference type="SUPFAM" id="SSF48264">
    <property type="entry name" value="Cytochrome P450"/>
    <property type="match status" value="1"/>
</dbReference>
<dbReference type="PRINTS" id="PR00463">
    <property type="entry name" value="EP450I"/>
</dbReference>
<gene>
    <name evidence="9" type="ORF">PHACADRAFT_131233</name>
</gene>
<dbReference type="EMBL" id="JH930480">
    <property type="protein sequence ID" value="EKM49557.1"/>
    <property type="molecule type" value="Genomic_DNA"/>
</dbReference>
<dbReference type="PRINTS" id="PR00385">
    <property type="entry name" value="P450"/>
</dbReference>
<dbReference type="InParanoid" id="K5WH60"/>
<evidence type="ECO:0000313" key="10">
    <source>
        <dbReference type="Proteomes" id="UP000008370"/>
    </source>
</evidence>
<comment type="similarity">
    <text evidence="3">Belongs to the cytochrome P450 family.</text>
</comment>
<dbReference type="AlphaFoldDB" id="K5WH60"/>
<dbReference type="Gene3D" id="1.10.630.10">
    <property type="entry name" value="Cytochrome P450"/>
    <property type="match status" value="1"/>
</dbReference>
<evidence type="ECO:0000256" key="8">
    <source>
        <dbReference type="PIRSR" id="PIRSR602401-1"/>
    </source>
</evidence>
<organism evidence="9 10">
    <name type="scientific">Phanerochaete carnosa (strain HHB-10118-sp)</name>
    <name type="common">White-rot fungus</name>
    <name type="synonym">Peniophora carnosa</name>
    <dbReference type="NCBI Taxonomy" id="650164"/>
    <lineage>
        <taxon>Eukaryota</taxon>
        <taxon>Fungi</taxon>
        <taxon>Dikarya</taxon>
        <taxon>Basidiomycota</taxon>
        <taxon>Agaricomycotina</taxon>
        <taxon>Agaricomycetes</taxon>
        <taxon>Polyporales</taxon>
        <taxon>Phanerochaetaceae</taxon>
        <taxon>Phanerochaete</taxon>
    </lineage>
</organism>
<protein>
    <recommendedName>
        <fullName evidence="11">Cytochrome P450</fullName>
    </recommendedName>
</protein>
<dbReference type="InterPro" id="IPR036396">
    <property type="entry name" value="Cyt_P450_sf"/>
</dbReference>
<dbReference type="KEGG" id="pco:PHACADRAFT_131233"/>
<dbReference type="STRING" id="650164.K5WH60"/>
<keyword evidence="4 8" id="KW-0479">Metal-binding</keyword>
<dbReference type="InterPro" id="IPR001128">
    <property type="entry name" value="Cyt_P450"/>
</dbReference>
<dbReference type="InterPro" id="IPR050121">
    <property type="entry name" value="Cytochrome_P450_monoxygenase"/>
</dbReference>
<dbReference type="Proteomes" id="UP000008370">
    <property type="component" value="Unassembled WGS sequence"/>
</dbReference>
<comment type="cofactor">
    <cofactor evidence="1 8">
        <name>heme</name>
        <dbReference type="ChEBI" id="CHEBI:30413"/>
    </cofactor>
</comment>
<sequence>MRLDVVSPLLLFVPAVVSTLLISHFGALTGLVLGFSTYYTTLLSSIVIYRLSPFHPIAQYPGPLLAKVSKFYHVSKTYSGKQQQYMRQLHDRYGDIVRIGPNEVIIRDASCIVPLLGTQGWPKGPMYEGRHLWPVIPSLVGLRDSKEHQRRRRTWTRAFSTAAVKDFDPVIQHRVHGLGEGLGARQGEVLDLSEWLGFFTYDFMGDLVYGGWTEMMREGGDRDGLWKVLNAGTKVCFVYEHVPWLSYYVKKLPRGVEAIKKMRALAFSQAEKRYNSGSTSRDLFYYLGNEDGAEKVNPPKPLVISDGLLAMLAGADTTSTVLASIFYCILLHPEAYKRLQAEVDKFYPPGEDSLDLKHLHEMQYLDAVIMEGLRLFPPAPSGSQRAPEPGTGGKAIGPYYIPEGTQARVSWLCVHRDPRNFSYPEKYWPDRWLIAEGLQTHTEKIVHDPNAWVPFSFGPFNCVGKNLAMQEMRALICHLMQQFNFRFADGYDPAQFERDIEDRFIVAVGRLPVIVERRS</sequence>
<dbReference type="GO" id="GO:0020037">
    <property type="term" value="F:heme binding"/>
    <property type="evidence" value="ECO:0007669"/>
    <property type="project" value="InterPro"/>
</dbReference>
<keyword evidence="5" id="KW-0560">Oxidoreductase</keyword>
<dbReference type="PANTHER" id="PTHR24305:SF187">
    <property type="entry name" value="P450, PUTATIVE (EUROFUNG)-RELATED"/>
    <property type="match status" value="1"/>
</dbReference>
<dbReference type="GO" id="GO:0016705">
    <property type="term" value="F:oxidoreductase activity, acting on paired donors, with incorporation or reduction of molecular oxygen"/>
    <property type="evidence" value="ECO:0007669"/>
    <property type="project" value="InterPro"/>
</dbReference>
<dbReference type="GO" id="GO:0005506">
    <property type="term" value="F:iron ion binding"/>
    <property type="evidence" value="ECO:0007669"/>
    <property type="project" value="InterPro"/>
</dbReference>
<dbReference type="HOGENOM" id="CLU_001570_14_10_1"/>
<dbReference type="PANTHER" id="PTHR24305">
    <property type="entry name" value="CYTOCHROME P450"/>
    <property type="match status" value="1"/>
</dbReference>
<evidence type="ECO:0000256" key="3">
    <source>
        <dbReference type="ARBA" id="ARBA00010617"/>
    </source>
</evidence>
<accession>K5WH60</accession>
<evidence type="ECO:0000256" key="7">
    <source>
        <dbReference type="ARBA" id="ARBA00023033"/>
    </source>
</evidence>
<evidence type="ECO:0000256" key="4">
    <source>
        <dbReference type="ARBA" id="ARBA00022723"/>
    </source>
</evidence>
<evidence type="ECO:0000313" key="9">
    <source>
        <dbReference type="EMBL" id="EKM49557.1"/>
    </source>
</evidence>
<dbReference type="GeneID" id="18908188"/>